<dbReference type="Pfam" id="PF13078">
    <property type="entry name" value="DUF3942"/>
    <property type="match status" value="1"/>
</dbReference>
<comment type="caution">
    <text evidence="1">The sequence shown here is derived from an EMBL/GenBank/DDBJ whole genome shotgun (WGS) entry which is preliminary data.</text>
</comment>
<evidence type="ECO:0000313" key="1">
    <source>
        <dbReference type="EMBL" id="PEM43748.1"/>
    </source>
</evidence>
<dbReference type="AlphaFoldDB" id="A0A2A8BFM4"/>
<protein>
    <submittedName>
        <fullName evidence="1">DUF3942 domain-containing protein</fullName>
    </submittedName>
</protein>
<organism evidence="1 2">
    <name type="scientific">Bacillus wiedmannii</name>
    <dbReference type="NCBI Taxonomy" id="1890302"/>
    <lineage>
        <taxon>Bacteria</taxon>
        <taxon>Bacillati</taxon>
        <taxon>Bacillota</taxon>
        <taxon>Bacilli</taxon>
        <taxon>Bacillales</taxon>
        <taxon>Bacillaceae</taxon>
        <taxon>Bacillus</taxon>
        <taxon>Bacillus cereus group</taxon>
    </lineage>
</organism>
<gene>
    <name evidence="1" type="ORF">CN611_29625</name>
</gene>
<name>A0A2A8BFM4_9BACI</name>
<accession>A0A2A8BFM4</accession>
<sequence>MKKVDFRFEFAAKVKEYLDDEKDEKIIKDGHRDIIFHYLYALEAEIGVVKNPNFTFFTSGRRSHIVLENIEFKTEVNVKSNIIEITKIVDNVVIPLDTIVAKDRELFALGRNEKFNVQILEQYLFETFGEKLGLK</sequence>
<dbReference type="Proteomes" id="UP000220621">
    <property type="component" value="Unassembled WGS sequence"/>
</dbReference>
<proteinExistence type="predicted"/>
<dbReference type="InterPro" id="IPR025074">
    <property type="entry name" value="DUF3942"/>
</dbReference>
<dbReference type="EMBL" id="NUDL01000148">
    <property type="protein sequence ID" value="PEM43748.1"/>
    <property type="molecule type" value="Genomic_DNA"/>
</dbReference>
<evidence type="ECO:0000313" key="2">
    <source>
        <dbReference type="Proteomes" id="UP000220621"/>
    </source>
</evidence>
<reference evidence="1 2" key="1">
    <citation type="submission" date="2017-09" db="EMBL/GenBank/DDBJ databases">
        <title>Large-scale bioinformatics analysis of Bacillus genomes uncovers conserved roles of natural products in bacterial physiology.</title>
        <authorList>
            <consortium name="Agbiome Team Llc"/>
            <person name="Bleich R.M."/>
            <person name="Grubbs K.J."/>
            <person name="Santa Maria K.C."/>
            <person name="Allen S.E."/>
            <person name="Farag S."/>
            <person name="Shank E.A."/>
            <person name="Bowers A."/>
        </authorList>
    </citation>
    <scope>NUCLEOTIDE SEQUENCE [LARGE SCALE GENOMIC DNA]</scope>
    <source>
        <strain evidence="1 2">AFS010764</strain>
    </source>
</reference>